<feature type="domain" description="EthD" evidence="1">
    <location>
        <begin position="163"/>
        <end position="247"/>
    </location>
</feature>
<proteinExistence type="predicted"/>
<dbReference type="STRING" id="128403.WA1_24975"/>
<reference evidence="2 3" key="1">
    <citation type="journal article" date="2013" name="Genome Biol. Evol.">
        <title>Genomes of Stigonematalean cyanobacteria (subsection V) and the evolution of oxygenic photosynthesis from prokaryotes to plastids.</title>
        <authorList>
            <person name="Dagan T."/>
            <person name="Roettger M."/>
            <person name="Stucken K."/>
            <person name="Landan G."/>
            <person name="Koch R."/>
            <person name="Major P."/>
            <person name="Gould S.B."/>
            <person name="Goremykin V.V."/>
            <person name="Rippka R."/>
            <person name="Tandeau de Marsac N."/>
            <person name="Gugger M."/>
            <person name="Lockhart P.J."/>
            <person name="Allen J.F."/>
            <person name="Brune I."/>
            <person name="Maus I."/>
            <person name="Puhler A."/>
            <person name="Martin W.F."/>
        </authorList>
    </citation>
    <scope>NUCLEOTIDE SEQUENCE [LARGE SCALE GENOMIC DNA]</scope>
    <source>
        <strain evidence="2 3">PCC 7110</strain>
    </source>
</reference>
<dbReference type="GO" id="GO:0016491">
    <property type="term" value="F:oxidoreductase activity"/>
    <property type="evidence" value="ECO:0007669"/>
    <property type="project" value="InterPro"/>
</dbReference>
<dbReference type="OrthoDB" id="570208at2"/>
<sequence length="309" mass="35024">MKTISQKTTKVNYASRDRNGKVVFYVLLWKRKGITLQMFDDYWRNVHGPVCARLPGQYQYWQFHLAHNEGGMWPTLDGIDYNCPESDQFDGIAELTFATVIDRQTWFNAAAILMDDEYNIFSKAIGYNTSPGNSQTYIDGISTGDPNGELGILKFHVMVKKTDGVSVVAFRKYMTDNFAPAIVKSDSVLKFRLHLFEEVDNSRPDAPGVIHVEPLEKQYQAAFEIAFSSPLDMANFFASPEYTSTVNSQPKYIKQINTFPERTAYTFVYNGQMTLTGQRSSTVAELITNIGAINQLKENITSLMLGYQQ</sequence>
<dbReference type="Pfam" id="PF07110">
    <property type="entry name" value="EthD"/>
    <property type="match status" value="2"/>
</dbReference>
<dbReference type="InterPro" id="IPR011008">
    <property type="entry name" value="Dimeric_a/b-barrel"/>
</dbReference>
<protein>
    <submittedName>
        <fullName evidence="2">Ethyl tert-butyl ether degradation protein EthD</fullName>
    </submittedName>
</protein>
<dbReference type="Proteomes" id="UP000076925">
    <property type="component" value="Unassembled WGS sequence"/>
</dbReference>
<dbReference type="InterPro" id="IPR009799">
    <property type="entry name" value="EthD_dom"/>
</dbReference>
<feature type="domain" description="EthD" evidence="1">
    <location>
        <begin position="32"/>
        <end position="119"/>
    </location>
</feature>
<dbReference type="SUPFAM" id="SSF54909">
    <property type="entry name" value="Dimeric alpha+beta barrel"/>
    <property type="match status" value="2"/>
</dbReference>
<comment type="caution">
    <text evidence="2">The sequence shown here is derived from an EMBL/GenBank/DDBJ whole genome shotgun (WGS) entry which is preliminary data.</text>
</comment>
<organism evidence="2 3">
    <name type="scientific">Scytonema hofmannii PCC 7110</name>
    <dbReference type="NCBI Taxonomy" id="128403"/>
    <lineage>
        <taxon>Bacteria</taxon>
        <taxon>Bacillati</taxon>
        <taxon>Cyanobacteriota</taxon>
        <taxon>Cyanophyceae</taxon>
        <taxon>Nostocales</taxon>
        <taxon>Scytonemataceae</taxon>
        <taxon>Scytonema</taxon>
    </lineage>
</organism>
<dbReference type="AlphaFoldDB" id="A0A139X871"/>
<gene>
    <name evidence="2" type="ORF">WA1_24975</name>
</gene>
<evidence type="ECO:0000259" key="1">
    <source>
        <dbReference type="Pfam" id="PF07110"/>
    </source>
</evidence>
<name>A0A139X871_9CYAN</name>
<dbReference type="RefSeq" id="WP_017739805.1">
    <property type="nucleotide sequence ID" value="NZ_KQ976354.1"/>
</dbReference>
<evidence type="ECO:0000313" key="2">
    <source>
        <dbReference type="EMBL" id="KYC40876.1"/>
    </source>
</evidence>
<keyword evidence="3" id="KW-1185">Reference proteome</keyword>
<dbReference type="EMBL" id="ANNX02000026">
    <property type="protein sequence ID" value="KYC40876.1"/>
    <property type="molecule type" value="Genomic_DNA"/>
</dbReference>
<accession>A0A139X871</accession>
<dbReference type="Gene3D" id="3.30.70.100">
    <property type="match status" value="2"/>
</dbReference>
<evidence type="ECO:0000313" key="3">
    <source>
        <dbReference type="Proteomes" id="UP000076925"/>
    </source>
</evidence>